<evidence type="ECO:0000313" key="2">
    <source>
        <dbReference type="Proteomes" id="UP000179219"/>
    </source>
</evidence>
<name>A0A1F7X2A1_9BACT</name>
<dbReference type="Proteomes" id="UP000179219">
    <property type="component" value="Unassembled WGS sequence"/>
</dbReference>
<comment type="caution">
    <text evidence="1">The sequence shown here is derived from an EMBL/GenBank/DDBJ whole genome shotgun (WGS) entry which is preliminary data.</text>
</comment>
<reference evidence="1 2" key="1">
    <citation type="journal article" date="2016" name="Nat. Commun.">
        <title>Thousands of microbial genomes shed light on interconnected biogeochemical processes in an aquifer system.</title>
        <authorList>
            <person name="Anantharaman K."/>
            <person name="Brown C.T."/>
            <person name="Hug L.A."/>
            <person name="Sharon I."/>
            <person name="Castelle C.J."/>
            <person name="Probst A.J."/>
            <person name="Thomas B.C."/>
            <person name="Singh A."/>
            <person name="Wilkins M.J."/>
            <person name="Karaoz U."/>
            <person name="Brodie E.L."/>
            <person name="Williams K.H."/>
            <person name="Hubbard S.S."/>
            <person name="Banfield J.F."/>
        </authorList>
    </citation>
    <scope>NUCLEOTIDE SEQUENCE [LARGE SCALE GENOMIC DNA]</scope>
</reference>
<gene>
    <name evidence="1" type="ORF">A2159_00600</name>
</gene>
<accession>A0A1F7X2A1</accession>
<dbReference type="EMBL" id="MGFP01000028">
    <property type="protein sequence ID" value="OGM09107.1"/>
    <property type="molecule type" value="Genomic_DNA"/>
</dbReference>
<proteinExistence type="predicted"/>
<dbReference type="AlphaFoldDB" id="A0A1F7X2A1"/>
<protein>
    <submittedName>
        <fullName evidence="1">Uncharacterized protein</fullName>
    </submittedName>
</protein>
<evidence type="ECO:0000313" key="1">
    <source>
        <dbReference type="EMBL" id="OGM09107.1"/>
    </source>
</evidence>
<organism evidence="1 2">
    <name type="scientific">Candidatus Woesebacteria bacterium RBG_13_34_9</name>
    <dbReference type="NCBI Taxonomy" id="1802477"/>
    <lineage>
        <taxon>Bacteria</taxon>
        <taxon>Candidatus Woeseibacteriota</taxon>
    </lineage>
</organism>
<sequence>MLTKTDLSQITNIFKAENKSLENKMNKRFDKLDRKLDYAINFLDRDYLKLLHRVERIEEHLHLEPSSI</sequence>